<feature type="transmembrane region" description="Helical" evidence="9">
    <location>
        <begin position="214"/>
        <end position="233"/>
    </location>
</feature>
<evidence type="ECO:0000256" key="8">
    <source>
        <dbReference type="SAM" id="MobiDB-lite"/>
    </source>
</evidence>
<dbReference type="Pfam" id="PF08016">
    <property type="entry name" value="PKD_channel"/>
    <property type="match status" value="1"/>
</dbReference>
<dbReference type="EMBL" id="CAJOBS010001480">
    <property type="protein sequence ID" value="CAF4734744.1"/>
    <property type="molecule type" value="Genomic_DNA"/>
</dbReference>
<keyword evidence="5 9" id="KW-0472">Membrane</keyword>
<feature type="transmembrane region" description="Helical" evidence="9">
    <location>
        <begin position="113"/>
        <end position="136"/>
    </location>
</feature>
<feature type="disulfide bond" evidence="7">
    <location>
        <begin position="319"/>
        <end position="332"/>
    </location>
</feature>
<protein>
    <submittedName>
        <fullName evidence="12">Uncharacterized protein</fullName>
    </submittedName>
</protein>
<feature type="non-terminal residue" evidence="12">
    <location>
        <position position="697"/>
    </location>
</feature>
<accession>A0A821KEX7</accession>
<keyword evidence="3 9" id="KW-0812">Transmembrane</keyword>
<dbReference type="Pfam" id="PF20519">
    <property type="entry name" value="Polycystin_dom"/>
    <property type="match status" value="1"/>
</dbReference>
<dbReference type="PRINTS" id="PR01433">
    <property type="entry name" value="POLYCYSTIN2"/>
</dbReference>
<organism evidence="12 13">
    <name type="scientific">Rotaria socialis</name>
    <dbReference type="NCBI Taxonomy" id="392032"/>
    <lineage>
        <taxon>Eukaryota</taxon>
        <taxon>Metazoa</taxon>
        <taxon>Spiralia</taxon>
        <taxon>Gnathifera</taxon>
        <taxon>Rotifera</taxon>
        <taxon>Eurotatoria</taxon>
        <taxon>Bdelloidea</taxon>
        <taxon>Philodinida</taxon>
        <taxon>Philodinidae</taxon>
        <taxon>Rotaria</taxon>
    </lineage>
</organism>
<comment type="caution">
    <text evidence="12">The sequence shown here is derived from an EMBL/GenBank/DDBJ whole genome shotgun (WGS) entry which is preliminary data.</text>
</comment>
<comment type="subcellular location">
    <subcellularLocation>
        <location evidence="1">Membrane</location>
        <topology evidence="1">Multi-pass membrane protein</topology>
    </subcellularLocation>
</comment>
<evidence type="ECO:0000256" key="4">
    <source>
        <dbReference type="ARBA" id="ARBA00022989"/>
    </source>
</evidence>
<comment type="similarity">
    <text evidence="2">Belongs to the polycystin family.</text>
</comment>
<dbReference type="PANTHER" id="PTHR10877">
    <property type="entry name" value="POLYCYSTIN FAMILY MEMBER"/>
    <property type="match status" value="1"/>
</dbReference>
<evidence type="ECO:0000313" key="13">
    <source>
        <dbReference type="Proteomes" id="UP000663838"/>
    </source>
</evidence>
<dbReference type="PANTHER" id="PTHR10877:SF150">
    <property type="entry name" value="REJ DOMAIN-CONTAINING PROTEIN"/>
    <property type="match status" value="1"/>
</dbReference>
<evidence type="ECO:0000256" key="2">
    <source>
        <dbReference type="ARBA" id="ARBA00007200"/>
    </source>
</evidence>
<dbReference type="AlphaFoldDB" id="A0A821KEX7"/>
<keyword evidence="6" id="KW-0325">Glycoprotein</keyword>
<evidence type="ECO:0000256" key="5">
    <source>
        <dbReference type="ARBA" id="ARBA00023136"/>
    </source>
</evidence>
<evidence type="ECO:0000313" key="12">
    <source>
        <dbReference type="EMBL" id="CAF4734744.1"/>
    </source>
</evidence>
<feature type="transmembrane region" description="Helical" evidence="9">
    <location>
        <begin position="603"/>
        <end position="625"/>
    </location>
</feature>
<feature type="region of interest" description="Disordered" evidence="8">
    <location>
        <begin position="663"/>
        <end position="697"/>
    </location>
</feature>
<dbReference type="GO" id="GO:0005509">
    <property type="term" value="F:calcium ion binding"/>
    <property type="evidence" value="ECO:0007669"/>
    <property type="project" value="InterPro"/>
</dbReference>
<reference evidence="12" key="1">
    <citation type="submission" date="2021-02" db="EMBL/GenBank/DDBJ databases">
        <authorList>
            <person name="Nowell W R."/>
        </authorList>
    </citation>
    <scope>NUCLEOTIDE SEQUENCE</scope>
</reference>
<evidence type="ECO:0000259" key="11">
    <source>
        <dbReference type="Pfam" id="PF20519"/>
    </source>
</evidence>
<proteinExistence type="inferred from homology"/>
<dbReference type="InterPro" id="IPR003915">
    <property type="entry name" value="PKD_2"/>
</dbReference>
<gene>
    <name evidence="12" type="ORF">TOA249_LOCUS19164</name>
</gene>
<dbReference type="Proteomes" id="UP000663838">
    <property type="component" value="Unassembled WGS sequence"/>
</dbReference>
<evidence type="ECO:0000256" key="9">
    <source>
        <dbReference type="SAM" id="Phobius"/>
    </source>
</evidence>
<dbReference type="GO" id="GO:0005262">
    <property type="term" value="F:calcium channel activity"/>
    <property type="evidence" value="ECO:0007669"/>
    <property type="project" value="TreeGrafter"/>
</dbReference>
<keyword evidence="4 9" id="KW-1133">Transmembrane helix</keyword>
<evidence type="ECO:0000259" key="10">
    <source>
        <dbReference type="Pfam" id="PF08016"/>
    </source>
</evidence>
<dbReference type="GO" id="GO:0050982">
    <property type="term" value="P:detection of mechanical stimulus"/>
    <property type="evidence" value="ECO:0007669"/>
    <property type="project" value="TreeGrafter"/>
</dbReference>
<sequence length="697" mass="81887">YSQKTLVTYQLKKAKYQNKSYESNEQHKKTISFFSKTKSCCNNSKLDQEEIERINAIPSIEDKTRTLPHWLVYVAWILVILSILTSSFFVILYSLEWGAQRANEWLITMMLSFGQSILIIDPLKVFLITAILSCLIRRPYNDETLDFDDPFTGALLANNNLTHVDYNDEICNEKNFKKIAIQRRVHLFDLRPIDSKEMGRAREQRLREIKMGQIIREIIIYVFFTVVLLFLSYQSRDTNSHGLYRDTKHLFITENFNDVTSIDAWWDYCNNILLKGLYAQPWYNNKNLTWREKLTTATRVSMRVGAPRIRQLRVKDNSCRIHRRFKHIISHCRNDYNWFDDDTKHYTSRWETVLDKNTPNLNNETNNQEKRCKTPWCYQSSIYTKSDPLSAIYKTYKGGGYVVSLGRTYEKALSVLDELHSQNWLDQLTRAVIIDFSLYNANVNLFVAVTLSFEMTSMGSVIQDHRIKVFRLYDHIGSYGLIVYIFELFFIIFTIYSIVHETSLIIKHKRGYFRKFWNVTSFLTAIFSIIIIIMYGTKKALTRLAIRSLKKTEMAYAQMGFAIFGRSLRSFRNLFNSLTTCFRMLLGEINAPAMIAVSRVYGAFFYLSFVILVFIALLSIFITILNDSFARVKRELIAKKYRNEMMDFMWSAFRKIVGLNNQKKSKNEKEKEKERMPVNSMNETNKAPLATADDEEI</sequence>
<feature type="compositionally biased region" description="Basic and acidic residues" evidence="8">
    <location>
        <begin position="665"/>
        <end position="676"/>
    </location>
</feature>
<feature type="transmembrane region" description="Helical" evidence="9">
    <location>
        <begin position="70"/>
        <end position="93"/>
    </location>
</feature>
<name>A0A821KEX7_9BILA</name>
<feature type="domain" description="Polycystin cation channel PKD1/PKD2" evidence="10">
    <location>
        <begin position="554"/>
        <end position="632"/>
    </location>
</feature>
<dbReference type="InterPro" id="IPR051223">
    <property type="entry name" value="Polycystin"/>
</dbReference>
<evidence type="ECO:0000256" key="1">
    <source>
        <dbReference type="ARBA" id="ARBA00004141"/>
    </source>
</evidence>
<feature type="transmembrane region" description="Helical" evidence="9">
    <location>
        <begin position="519"/>
        <end position="537"/>
    </location>
</feature>
<dbReference type="InterPro" id="IPR013122">
    <property type="entry name" value="PKD1_2_channel"/>
</dbReference>
<evidence type="ECO:0000256" key="3">
    <source>
        <dbReference type="ARBA" id="ARBA00022692"/>
    </source>
</evidence>
<dbReference type="Gene3D" id="1.10.287.70">
    <property type="match status" value="1"/>
</dbReference>
<dbReference type="InterPro" id="IPR046791">
    <property type="entry name" value="Polycystin_dom"/>
</dbReference>
<feature type="transmembrane region" description="Helical" evidence="9">
    <location>
        <begin position="476"/>
        <end position="499"/>
    </location>
</feature>
<evidence type="ECO:0000256" key="7">
    <source>
        <dbReference type="PIRSR" id="PIRSR603915-2"/>
    </source>
</evidence>
<feature type="domain" description="Polycystin" evidence="11">
    <location>
        <begin position="256"/>
        <end position="473"/>
    </location>
</feature>
<evidence type="ECO:0000256" key="6">
    <source>
        <dbReference type="ARBA" id="ARBA00023180"/>
    </source>
</evidence>
<dbReference type="GO" id="GO:0016020">
    <property type="term" value="C:membrane"/>
    <property type="evidence" value="ECO:0007669"/>
    <property type="project" value="UniProtKB-SubCell"/>
</dbReference>